<dbReference type="Proteomes" id="UP000789525">
    <property type="component" value="Unassembled WGS sequence"/>
</dbReference>
<organism evidence="1 2">
    <name type="scientific">Acaulospora colombiana</name>
    <dbReference type="NCBI Taxonomy" id="27376"/>
    <lineage>
        <taxon>Eukaryota</taxon>
        <taxon>Fungi</taxon>
        <taxon>Fungi incertae sedis</taxon>
        <taxon>Mucoromycota</taxon>
        <taxon>Glomeromycotina</taxon>
        <taxon>Glomeromycetes</taxon>
        <taxon>Diversisporales</taxon>
        <taxon>Acaulosporaceae</taxon>
        <taxon>Acaulospora</taxon>
    </lineage>
</organism>
<name>A0ACA9QFJ6_9GLOM</name>
<sequence length="271" mass="30328">RARGVQKILVFDRIEVRRCFEQSGQPKIELRRALRIRLKLRSSGSINRGPVSMVLGGQSGVRTRVGDRLGSSNYSYSYSQSDSEDGAGGDDSESPMEEDTPAKNGLPMRIITSVEETPPKKRKIISSECWEDRKKFSKPWFKKPVEPRPFPKNGKNIKDTNIQARYGRRDVWTVAAGLRELIQNCYDGTVDGPLGWVAVKPDPDNPDKDIYDIELFNFTRSEVNSFQCLGLGETTKRNNAAMIGGHGDGLKMGLNALLRDQVEVAFFAWGS</sequence>
<proteinExistence type="predicted"/>
<evidence type="ECO:0000313" key="2">
    <source>
        <dbReference type="Proteomes" id="UP000789525"/>
    </source>
</evidence>
<reference evidence="1" key="1">
    <citation type="submission" date="2021-06" db="EMBL/GenBank/DDBJ databases">
        <authorList>
            <person name="Kallberg Y."/>
            <person name="Tangrot J."/>
            <person name="Rosling A."/>
        </authorList>
    </citation>
    <scope>NUCLEOTIDE SEQUENCE</scope>
    <source>
        <strain evidence="1">CL356</strain>
    </source>
</reference>
<feature type="non-terminal residue" evidence="1">
    <location>
        <position position="271"/>
    </location>
</feature>
<evidence type="ECO:0000313" key="1">
    <source>
        <dbReference type="EMBL" id="CAG8743191.1"/>
    </source>
</evidence>
<dbReference type="EMBL" id="CAJVPT010049056">
    <property type="protein sequence ID" value="CAG8743191.1"/>
    <property type="molecule type" value="Genomic_DNA"/>
</dbReference>
<feature type="non-terminal residue" evidence="1">
    <location>
        <position position="1"/>
    </location>
</feature>
<comment type="caution">
    <text evidence="1">The sequence shown here is derived from an EMBL/GenBank/DDBJ whole genome shotgun (WGS) entry which is preliminary data.</text>
</comment>
<keyword evidence="2" id="KW-1185">Reference proteome</keyword>
<accession>A0ACA9QFJ6</accession>
<gene>
    <name evidence="1" type="ORF">ACOLOM_LOCUS12287</name>
</gene>
<protein>
    <submittedName>
        <fullName evidence="1">11686_t:CDS:1</fullName>
    </submittedName>
</protein>